<reference evidence="1 2" key="1">
    <citation type="submission" date="2015-01" db="EMBL/GenBank/DDBJ databases">
        <title>Genome Sequence of Magnetospirillum magnetotacticum Strain MS-1.</title>
        <authorList>
            <person name="Marinov G.K."/>
            <person name="Smalley M.D."/>
            <person name="DeSalvo G."/>
        </authorList>
    </citation>
    <scope>NUCLEOTIDE SEQUENCE [LARGE SCALE GENOMIC DNA]</scope>
    <source>
        <strain evidence="1 2">MS-1</strain>
    </source>
</reference>
<gene>
    <name evidence="1" type="ORF">CCC_00341</name>
</gene>
<dbReference type="EMBL" id="JXSL01000030">
    <property type="protein sequence ID" value="KIL97280.1"/>
    <property type="molecule type" value="Genomic_DNA"/>
</dbReference>
<dbReference type="RefSeq" id="WP_009871052.1">
    <property type="nucleotide sequence ID" value="NZ_JXSL01000030.1"/>
</dbReference>
<keyword evidence="2" id="KW-1185">Reference proteome</keyword>
<dbReference type="STRING" id="272627.CCC_00341"/>
<dbReference type="AlphaFoldDB" id="A0A0C2YRE8"/>
<dbReference type="Proteomes" id="UP000031971">
    <property type="component" value="Unassembled WGS sequence"/>
</dbReference>
<evidence type="ECO:0000313" key="2">
    <source>
        <dbReference type="Proteomes" id="UP000031971"/>
    </source>
</evidence>
<sequence length="272" mass="27781">MRRFSLLLLVLLVSACGDIPQPFRHEGLNAAVSPPGPRAVVVRPPDDGPSSAALAKAIVKRLTDQEIPASSRSAASGAWVLSATPETTVATKRLVWRLITAEGEVPAELAQSLPAAVWDSAGPATIDRLADEVVAKYGAILHDEPVETPAAPTRAPVVHLEPVGGLPGDGDTALPKALGLALARLGIKLGGKDADLVVRGRITVVPGRAGEEVLDVAWLVFDARTGAELGKAAQQGALPKGRLAGPWGALAGDIAAGGAEGIADIIAAIPQK</sequence>
<proteinExistence type="predicted"/>
<evidence type="ECO:0000313" key="1">
    <source>
        <dbReference type="EMBL" id="KIL97280.1"/>
    </source>
</evidence>
<name>A0A0C2YRE8_PARME</name>
<evidence type="ECO:0008006" key="3">
    <source>
        <dbReference type="Google" id="ProtNLM"/>
    </source>
</evidence>
<dbReference type="OrthoDB" id="7342198at2"/>
<comment type="caution">
    <text evidence="1">The sequence shown here is derived from an EMBL/GenBank/DDBJ whole genome shotgun (WGS) entry which is preliminary data.</text>
</comment>
<accession>A0A0C2YRE8</accession>
<protein>
    <recommendedName>
        <fullName evidence="3">Lipoprotein</fullName>
    </recommendedName>
</protein>
<dbReference type="PROSITE" id="PS51257">
    <property type="entry name" value="PROKAR_LIPOPROTEIN"/>
    <property type="match status" value="1"/>
</dbReference>
<organism evidence="1 2">
    <name type="scientific">Paramagnetospirillum magnetotacticum MS-1</name>
    <dbReference type="NCBI Taxonomy" id="272627"/>
    <lineage>
        <taxon>Bacteria</taxon>
        <taxon>Pseudomonadati</taxon>
        <taxon>Pseudomonadota</taxon>
        <taxon>Alphaproteobacteria</taxon>
        <taxon>Rhodospirillales</taxon>
        <taxon>Magnetospirillaceae</taxon>
        <taxon>Paramagnetospirillum</taxon>
    </lineage>
</organism>